<evidence type="ECO:0000256" key="1">
    <source>
        <dbReference type="ARBA" id="ARBA00010088"/>
    </source>
</evidence>
<sequence>MTISILRPQRRLAAAFVVALACTGLAACQDKAADITPTPPSSQQAAAIPEGLERFYNQKVDWQPCEKGEGMTKAASETGYTCARITVPLDYEQPEGQTIEIAVKKRAADGESIGSLFVNPGGPGGSGLDLVDGAENLMTSELLDNYDVVGFDPRGVGQSTAVDCLTDAELDEERSGEVGQATQATAQEAVAQGQEDAAKCEAKTSTAGLLDHIDTISAARDLDVLRAVEGQNVLSYLGYSYGTYLGATYAELFPANVGRLVLDAALDPSLSGAEVTRGQAEGFEKALRAFVEDCQTGRSCPLKGDADAGVKQIQDFLEVTRTSPVPTSDDKRPLTRDLAASAILGALYDSALWSTLSTGLEQAMEQNDGSTLLLITDTLSSRNSDGTYSGNGDEAIGAINCLDYPVEGDEAQWDAQAAELKEVGPTFGADLAYSDAMCQGWGHESTRERAPITASGAAPILVVGTTGDPATPYPWAQALASQLESGRLLTWEGQGHAAYGRGGKCVSTAVDTYLLTGTLPEEGTVCRGQE</sequence>
<dbReference type="SUPFAM" id="SSF53474">
    <property type="entry name" value="alpha/beta-Hydrolases"/>
    <property type="match status" value="1"/>
</dbReference>
<dbReference type="EMBL" id="AP025017">
    <property type="protein sequence ID" value="BDA64534.1"/>
    <property type="molecule type" value="Genomic_DNA"/>
</dbReference>
<evidence type="ECO:0000256" key="3">
    <source>
        <dbReference type="ARBA" id="ARBA00022801"/>
    </source>
</evidence>
<feature type="domain" description="Peptidase S33 tripeptidyl aminopeptidase-like C-terminal" evidence="5">
    <location>
        <begin position="425"/>
        <end position="526"/>
    </location>
</feature>
<comment type="similarity">
    <text evidence="1">Belongs to the peptidase S33 family.</text>
</comment>
<dbReference type="InterPro" id="IPR029058">
    <property type="entry name" value="AB_hydrolase_fold"/>
</dbReference>
<dbReference type="InterPro" id="IPR051601">
    <property type="entry name" value="Serine_prot/Carboxylest_S33"/>
</dbReference>
<dbReference type="InterPro" id="IPR013595">
    <property type="entry name" value="Pept_S33_TAP-like_C"/>
</dbReference>
<dbReference type="GO" id="GO:0016787">
    <property type="term" value="F:hydrolase activity"/>
    <property type="evidence" value="ECO:0007669"/>
    <property type="project" value="UniProtKB-KW"/>
</dbReference>
<dbReference type="RefSeq" id="WP_223906587.1">
    <property type="nucleotide sequence ID" value="NZ_AP025017.1"/>
</dbReference>
<dbReference type="Proteomes" id="UP000824496">
    <property type="component" value="Chromosome"/>
</dbReference>
<keyword evidence="7" id="KW-1185">Reference proteome</keyword>
<keyword evidence="3 6" id="KW-0378">Hydrolase</keyword>
<feature type="chain" id="PRO_5045393844" evidence="4">
    <location>
        <begin position="27"/>
        <end position="530"/>
    </location>
</feature>
<dbReference type="PANTHER" id="PTHR43248">
    <property type="entry name" value="2-SUCCINYL-6-HYDROXY-2,4-CYCLOHEXADIENE-1-CARBOXYLATE SYNTHASE"/>
    <property type="match status" value="1"/>
</dbReference>
<name>A0ABN6K4G3_9ACTO</name>
<dbReference type="Pfam" id="PF08386">
    <property type="entry name" value="Abhydrolase_4"/>
    <property type="match status" value="1"/>
</dbReference>
<evidence type="ECO:0000256" key="4">
    <source>
        <dbReference type="SAM" id="SignalP"/>
    </source>
</evidence>
<dbReference type="PANTHER" id="PTHR43248:SF29">
    <property type="entry name" value="TRIPEPTIDYL AMINOPEPTIDASE"/>
    <property type="match status" value="1"/>
</dbReference>
<evidence type="ECO:0000313" key="6">
    <source>
        <dbReference type="EMBL" id="BDA64534.1"/>
    </source>
</evidence>
<dbReference type="Gene3D" id="3.40.50.1820">
    <property type="entry name" value="alpha/beta hydrolase"/>
    <property type="match status" value="1"/>
</dbReference>
<gene>
    <name evidence="6" type="ORF">MANAM107_13680</name>
</gene>
<accession>A0ABN6K4G3</accession>
<dbReference type="PROSITE" id="PS51257">
    <property type="entry name" value="PROKAR_LIPOPROTEIN"/>
    <property type="match status" value="1"/>
</dbReference>
<proteinExistence type="inferred from homology"/>
<organism evidence="6 7">
    <name type="scientific">Actinomyces capricornis</name>
    <dbReference type="NCBI Taxonomy" id="2755559"/>
    <lineage>
        <taxon>Bacteria</taxon>
        <taxon>Bacillati</taxon>
        <taxon>Actinomycetota</taxon>
        <taxon>Actinomycetes</taxon>
        <taxon>Actinomycetales</taxon>
        <taxon>Actinomycetaceae</taxon>
        <taxon>Actinomyces</taxon>
    </lineage>
</organism>
<evidence type="ECO:0000259" key="5">
    <source>
        <dbReference type="Pfam" id="PF08386"/>
    </source>
</evidence>
<reference evidence="6 7" key="1">
    <citation type="submission" date="2021-08" db="EMBL/GenBank/DDBJ databases">
        <title>Whole genome sequence of novel Actinomyces species strain MAS-1.</title>
        <authorList>
            <person name="Saito M."/>
            <person name="Kuwahara N."/>
            <person name="Takizawa T."/>
            <person name="Gotouda H."/>
            <person name="Ochiai T."/>
        </authorList>
    </citation>
    <scope>NUCLEOTIDE SEQUENCE [LARGE SCALE GENOMIC DNA]</scope>
    <source>
        <strain evidence="6 7">MAS-1</strain>
    </source>
</reference>
<evidence type="ECO:0000313" key="7">
    <source>
        <dbReference type="Proteomes" id="UP000824496"/>
    </source>
</evidence>
<protein>
    <submittedName>
        <fullName evidence="6">Alpha/beta hydrolase</fullName>
    </submittedName>
</protein>
<evidence type="ECO:0000256" key="2">
    <source>
        <dbReference type="ARBA" id="ARBA00022729"/>
    </source>
</evidence>
<keyword evidence="2 4" id="KW-0732">Signal</keyword>
<feature type="signal peptide" evidence="4">
    <location>
        <begin position="1"/>
        <end position="26"/>
    </location>
</feature>